<protein>
    <submittedName>
        <fullName evidence="1">Uncharacterized protein</fullName>
    </submittedName>
</protein>
<accession>A0AAE9CE34</accession>
<gene>
    <name evidence="1" type="ORF">NATE_131</name>
</gene>
<keyword evidence="2" id="KW-1185">Reference proteome</keyword>
<reference evidence="1" key="1">
    <citation type="submission" date="2021-10" db="EMBL/GenBank/DDBJ databases">
        <authorList>
            <person name="Lavering E.D."/>
            <person name="James R."/>
            <person name="Fairholm J.D."/>
            <person name="Ogilvie B.H."/>
            <person name="Thurgood T.L."/>
            <person name="Robison R.A."/>
            <person name="Grose J.H."/>
        </authorList>
    </citation>
    <scope>NUCLEOTIDE SEQUENCE</scope>
</reference>
<proteinExistence type="predicted"/>
<organism evidence="1 2">
    <name type="scientific">Bacillus phage vB_BanS_Nate</name>
    <dbReference type="NCBI Taxonomy" id="2894788"/>
    <lineage>
        <taxon>Viruses</taxon>
        <taxon>Duplodnaviria</taxon>
        <taxon>Heunggongvirae</taxon>
        <taxon>Uroviricota</taxon>
        <taxon>Caudoviricetes</taxon>
        <taxon>Joanripponvirinae</taxon>
        <taxon>Natevirus</taxon>
        <taxon>Natevirus nate</taxon>
    </lineage>
</organism>
<name>A0AAE9CE34_9CAUD</name>
<evidence type="ECO:0000313" key="1">
    <source>
        <dbReference type="EMBL" id="UGO50984.1"/>
    </source>
</evidence>
<evidence type="ECO:0000313" key="2">
    <source>
        <dbReference type="Proteomes" id="UP000827544"/>
    </source>
</evidence>
<dbReference type="Proteomes" id="UP000827544">
    <property type="component" value="Segment"/>
</dbReference>
<dbReference type="EMBL" id="OK499992">
    <property type="protein sequence ID" value="UGO50984.1"/>
    <property type="molecule type" value="Genomic_DNA"/>
</dbReference>
<sequence length="52" mass="6299">MKKQRWRFTKVYETCTGCGKQMDARDTYSMRYGFCRVSCGLTTFGMTWRDFY</sequence>